<proteinExistence type="predicted"/>
<dbReference type="Proteomes" id="UP001652626">
    <property type="component" value="Chromosome 29"/>
</dbReference>
<evidence type="ECO:0000313" key="3">
    <source>
        <dbReference type="RefSeq" id="XP_064075833.1"/>
    </source>
</evidence>
<accession>A0ABM4AX14</accession>
<dbReference type="GeneID" id="135194362"/>
<feature type="compositionally biased region" description="Basic and acidic residues" evidence="1">
    <location>
        <begin position="616"/>
        <end position="626"/>
    </location>
</feature>
<sequence length="788" mass="89343">MLRFKLSKFKQVCSSILLPRILLKNLKYSKELNYYNRALEQFSKARKSTNSGAKDEATDKQKRIIEKCFDDESLSASEPEACKRMSKEVKDVENEIIFTPEFYNVKHGERCKTVISRLFKNETVHDTSVGNNESNLAEDAKVQASTAKHEEERLVQRIEVVDETPHVEAHAPKVEGFNSIPKILGGKTCEMSKSTSNDEQTHLDELAKRCLGSPDSELDKIVAQELKRVSQNKSQSNCEIDLVQNQCIKETGATNVCRFDRVQPVNLDTVPLLDDVARDYKEGGFIREYSTIFFTKDVDESKIDTPPPLSPYEKPALPFYEYPNKENITPEDDSKMETAAIDENIQETEIIFKDDSLERNTIDQEENQILEGEDNLNPKPNINQCHKSILEPKILKTAQEDVFVRNNFIQDNIPTLNIMNSQHLKLFTSEAETPDMHSDSKDEPQKSSISSTFLPEGDRRTLDLPENTSISANQNPDEYYNISLPDDILTEGETVKRIFAESPVTQNIFYSALPQIELQESTDRAERVSENFLKDSHSVLETEAKQATSVRKERIDANLDELISKRDISCSENSVPLSLLLKYIQERNRLEYCRKIVAKADIKLEGNKNFSGSPGDKSKSKSDCKVKPCPTQPKPKPSSASGPCKIPPCKPKKDPCAKLLPVFLSTMMRRDVSFDIVKHKNNTSQNSEVALTFLSLLSVVVLERIQKLSVQLKFHGNNNCGDAVDYARGFQPWIPIPSWPIPKKEKKRPFVCPKEGCKVPLPQPNKPCKDKQCFGLSKQSFVSRFFAQ</sequence>
<dbReference type="RefSeq" id="XP_064075833.1">
    <property type="nucleotide sequence ID" value="XM_064219763.1"/>
</dbReference>
<feature type="region of interest" description="Disordered" evidence="1">
    <location>
        <begin position="607"/>
        <end position="646"/>
    </location>
</feature>
<gene>
    <name evidence="3" type="primary">LOC135194362</name>
</gene>
<feature type="compositionally biased region" description="Polar residues" evidence="1">
    <location>
        <begin position="466"/>
        <end position="476"/>
    </location>
</feature>
<feature type="compositionally biased region" description="Basic and acidic residues" evidence="1">
    <location>
        <begin position="434"/>
        <end position="445"/>
    </location>
</feature>
<protein>
    <submittedName>
        <fullName evidence="3">Uncharacterized protein LOC135194362</fullName>
    </submittedName>
</protein>
<keyword evidence="2" id="KW-1185">Reference proteome</keyword>
<organism evidence="2 3">
    <name type="scientific">Vanessa tameamea</name>
    <name type="common">Kamehameha butterfly</name>
    <dbReference type="NCBI Taxonomy" id="334116"/>
    <lineage>
        <taxon>Eukaryota</taxon>
        <taxon>Metazoa</taxon>
        <taxon>Ecdysozoa</taxon>
        <taxon>Arthropoda</taxon>
        <taxon>Hexapoda</taxon>
        <taxon>Insecta</taxon>
        <taxon>Pterygota</taxon>
        <taxon>Neoptera</taxon>
        <taxon>Endopterygota</taxon>
        <taxon>Lepidoptera</taxon>
        <taxon>Glossata</taxon>
        <taxon>Ditrysia</taxon>
        <taxon>Papilionoidea</taxon>
        <taxon>Nymphalidae</taxon>
        <taxon>Nymphalinae</taxon>
        <taxon>Vanessa</taxon>
    </lineage>
</organism>
<evidence type="ECO:0000256" key="1">
    <source>
        <dbReference type="SAM" id="MobiDB-lite"/>
    </source>
</evidence>
<feature type="region of interest" description="Disordered" evidence="1">
    <location>
        <begin position="430"/>
        <end position="478"/>
    </location>
</feature>
<evidence type="ECO:0000313" key="2">
    <source>
        <dbReference type="Proteomes" id="UP001652626"/>
    </source>
</evidence>
<reference evidence="3" key="1">
    <citation type="submission" date="2025-08" db="UniProtKB">
        <authorList>
            <consortium name="RefSeq"/>
        </authorList>
    </citation>
    <scope>IDENTIFICATION</scope>
    <source>
        <tissue evidence="3">Whole body</tissue>
    </source>
</reference>
<name>A0ABM4AX14_VANTA</name>